<evidence type="ECO:0000313" key="2">
    <source>
        <dbReference type="EMBL" id="GAA4074672.1"/>
    </source>
</evidence>
<feature type="compositionally biased region" description="Basic and acidic residues" evidence="1">
    <location>
        <begin position="376"/>
        <end position="385"/>
    </location>
</feature>
<sequence>MSTDDVYELMARSEELPYGEAKTVLVEDALRRAEAAGDDHLAFRVRMSLTTAYQYGGEPAKAFTTFSRCLADHDRDPGRFDAEERLLWHFKWIVNSLTLFPEVPLDRTYAVLDDMERRYRAGGHSPQAVYHYRNAVARHVGDHDAADEWYARWHAAPRDGLSDCEGCDPTGMVRHLEARGRDEEALAVAAPVLSDELNCSEQPQGILTALLPVYLRAGRLEEARDAHRRAYRLVRSNVADLSEIGEHVWFCAVTGNEPRGFEILQRHLGWLDRAPSPYDAMRFAAAAALLLRRMEEAGAGDVTLRRPGGAGEVSAAELRVELAGRAREVAARFDARNGTSYQGERIERLLADEPVVEHLPLTAHDRRRPAAAPVRPEPEPPRGRDLSGVTDLDALLDAAEEDRSADDVDGALAAWRRFDEVAGDGPLTTSQAARRADGRGLELLLNGDHEAGLAEWRRAVSLFAEAGDRVREQSGLSRIGAILFGTGEQDEGMALMRAAAAFLDEHDAGSPRAFGARMRLADALLQSDRPEESLAALDGLAPSRPRDAGEVELHRGRVFGVLGRGAEAVAALRPACAAFREAGQPGRLAEAAFLLGRVLAYGDERDPDAALEAFDEAVANAAAGPPGLVPAAHAERGSLLLACDRAADAVPDMVEAVAEFTALGGQSQAAYARVDLAAAYLTTGRHFEAAEVAEEAAPVLARMDDPGAERRCRFILGHAQRGLGEEQAAEIFTGLAEEEDDPGAAARLLETAADVLTDLDKDALAADGFVRAAEAFAKAGDPFGVVRCRRRGALCRAWGGNGGRALEEMEVAREALGELPSEGYEAEVVWETSALGYDEARMLANLGRLADALEPAARAADGFAAIGADDAAQAAARLRDEIRERL</sequence>
<dbReference type="InterPro" id="IPR011990">
    <property type="entry name" value="TPR-like_helical_dom_sf"/>
</dbReference>
<evidence type="ECO:0000256" key="1">
    <source>
        <dbReference type="SAM" id="MobiDB-lite"/>
    </source>
</evidence>
<protein>
    <recommendedName>
        <fullName evidence="4">Tetratricopeptide repeat protein</fullName>
    </recommendedName>
</protein>
<keyword evidence="3" id="KW-1185">Reference proteome</keyword>
<dbReference type="Proteomes" id="UP001500683">
    <property type="component" value="Unassembled WGS sequence"/>
</dbReference>
<evidence type="ECO:0008006" key="4">
    <source>
        <dbReference type="Google" id="ProtNLM"/>
    </source>
</evidence>
<gene>
    <name evidence="2" type="ORF">GCM10022214_34530</name>
</gene>
<dbReference type="RefSeq" id="WP_344948001.1">
    <property type="nucleotide sequence ID" value="NZ_BAAAZG010000019.1"/>
</dbReference>
<feature type="region of interest" description="Disordered" evidence="1">
    <location>
        <begin position="362"/>
        <end position="388"/>
    </location>
</feature>
<dbReference type="Gene3D" id="1.25.40.10">
    <property type="entry name" value="Tetratricopeptide repeat domain"/>
    <property type="match status" value="3"/>
</dbReference>
<dbReference type="SUPFAM" id="SSF48452">
    <property type="entry name" value="TPR-like"/>
    <property type="match status" value="2"/>
</dbReference>
<dbReference type="EMBL" id="BAAAZG010000019">
    <property type="protein sequence ID" value="GAA4074672.1"/>
    <property type="molecule type" value="Genomic_DNA"/>
</dbReference>
<evidence type="ECO:0000313" key="3">
    <source>
        <dbReference type="Proteomes" id="UP001500683"/>
    </source>
</evidence>
<proteinExistence type="predicted"/>
<name>A0ABP7VUG6_9ACTN</name>
<comment type="caution">
    <text evidence="2">The sequence shown here is derived from an EMBL/GenBank/DDBJ whole genome shotgun (WGS) entry which is preliminary data.</text>
</comment>
<reference evidence="3" key="1">
    <citation type="journal article" date="2019" name="Int. J. Syst. Evol. Microbiol.">
        <title>The Global Catalogue of Microorganisms (GCM) 10K type strain sequencing project: providing services to taxonomists for standard genome sequencing and annotation.</title>
        <authorList>
            <consortium name="The Broad Institute Genomics Platform"/>
            <consortium name="The Broad Institute Genome Sequencing Center for Infectious Disease"/>
            <person name="Wu L."/>
            <person name="Ma J."/>
        </authorList>
    </citation>
    <scope>NUCLEOTIDE SEQUENCE [LARGE SCALE GENOMIC DNA]</scope>
    <source>
        <strain evidence="3">JCM 16702</strain>
    </source>
</reference>
<accession>A0ABP7VUG6</accession>
<organism evidence="2 3">
    <name type="scientific">Actinomadura miaoliensis</name>
    <dbReference type="NCBI Taxonomy" id="430685"/>
    <lineage>
        <taxon>Bacteria</taxon>
        <taxon>Bacillati</taxon>
        <taxon>Actinomycetota</taxon>
        <taxon>Actinomycetes</taxon>
        <taxon>Streptosporangiales</taxon>
        <taxon>Thermomonosporaceae</taxon>
        <taxon>Actinomadura</taxon>
    </lineage>
</organism>